<keyword evidence="1" id="KW-1133">Transmembrane helix</keyword>
<feature type="transmembrane region" description="Helical" evidence="1">
    <location>
        <begin position="101"/>
        <end position="126"/>
    </location>
</feature>
<comment type="caution">
    <text evidence="2">The sequence shown here is derived from an EMBL/GenBank/DDBJ whole genome shotgun (WGS) entry which is preliminary data.</text>
</comment>
<organism evidence="2 3">
    <name type="scientific">Paenibacillus faecis</name>
    <dbReference type="NCBI Taxonomy" id="862114"/>
    <lineage>
        <taxon>Bacteria</taxon>
        <taxon>Bacillati</taxon>
        <taxon>Bacillota</taxon>
        <taxon>Bacilli</taxon>
        <taxon>Bacillales</taxon>
        <taxon>Paenibacillaceae</taxon>
        <taxon>Paenibacillus</taxon>
    </lineage>
</organism>
<evidence type="ECO:0000256" key="1">
    <source>
        <dbReference type="SAM" id="Phobius"/>
    </source>
</evidence>
<proteinExistence type="predicted"/>
<sequence>MRLYLRYLRSDLIKLRRQPLLWIHLVMPLVGIAVFLSYYAFSPWASQSKVEAYLQVVAISLPTMIGIVCAFAADQEANAGNFQMLLTSPVKPLPFVSKISLLLLLGLASVMLAAVGFGFGYIYILGSTLYDLTFYVCAGGILFIGSIFLYILHLIISLRYGRGASMGLGIVESLVAALLLTGLGDFNWIYVPCAWSARWITIWAQYPYARLQEIPPEMLLNRGVIHIIAGTAIIAILFGVWLYRWEGKRSLE</sequence>
<dbReference type="NCBIfam" id="TIGR03733">
    <property type="entry name" value="lanti_perm_MutG"/>
    <property type="match status" value="1"/>
</dbReference>
<name>A0A5D0CLW0_9BACL</name>
<feature type="transmembrane region" description="Helical" evidence="1">
    <location>
        <begin position="132"/>
        <end position="156"/>
    </location>
</feature>
<evidence type="ECO:0000313" key="2">
    <source>
        <dbReference type="EMBL" id="TYA10164.1"/>
    </source>
</evidence>
<keyword evidence="1" id="KW-0812">Transmembrane</keyword>
<protein>
    <submittedName>
        <fullName evidence="2">Lantibiotic immunity ABC transporter MutG family permease subunit</fullName>
    </submittedName>
</protein>
<dbReference type="AlphaFoldDB" id="A0A5D0CLW0"/>
<evidence type="ECO:0000313" key="3">
    <source>
        <dbReference type="Proteomes" id="UP000325218"/>
    </source>
</evidence>
<reference evidence="2 3" key="1">
    <citation type="submission" date="2019-08" db="EMBL/GenBank/DDBJ databases">
        <title>Genome sequencing of Paenibacillus faecis DSM 23593(T).</title>
        <authorList>
            <person name="Kook J.-K."/>
            <person name="Park S.-N."/>
            <person name="Lim Y.K."/>
        </authorList>
    </citation>
    <scope>NUCLEOTIDE SEQUENCE [LARGE SCALE GENOMIC DNA]</scope>
    <source>
        <strain evidence="2 3">DSM 23593</strain>
    </source>
</reference>
<accession>A0A5D0CLW0</accession>
<dbReference type="RefSeq" id="WP_148457733.1">
    <property type="nucleotide sequence ID" value="NZ_VSDO01000006.1"/>
</dbReference>
<dbReference type="EMBL" id="VSDO01000006">
    <property type="protein sequence ID" value="TYA10164.1"/>
    <property type="molecule type" value="Genomic_DNA"/>
</dbReference>
<dbReference type="Pfam" id="PF12730">
    <property type="entry name" value="ABC2_membrane_4"/>
    <property type="match status" value="1"/>
</dbReference>
<keyword evidence="1" id="KW-0472">Membrane</keyword>
<feature type="transmembrane region" description="Helical" evidence="1">
    <location>
        <begin position="168"/>
        <end position="190"/>
    </location>
</feature>
<feature type="transmembrane region" description="Helical" evidence="1">
    <location>
        <begin position="53"/>
        <end position="73"/>
    </location>
</feature>
<feature type="transmembrane region" description="Helical" evidence="1">
    <location>
        <begin position="223"/>
        <end position="243"/>
    </location>
</feature>
<dbReference type="CDD" id="cd21808">
    <property type="entry name" value="ABC-2_lan_permease_MutG"/>
    <property type="match status" value="1"/>
</dbReference>
<dbReference type="InterPro" id="IPR022294">
    <property type="entry name" value="ABC-transptr_permeasesu"/>
</dbReference>
<dbReference type="OrthoDB" id="1701852at2"/>
<gene>
    <name evidence="2" type="ORF">FRY98_26600</name>
</gene>
<dbReference type="Proteomes" id="UP000325218">
    <property type="component" value="Unassembled WGS sequence"/>
</dbReference>
<feature type="transmembrane region" description="Helical" evidence="1">
    <location>
        <begin position="21"/>
        <end position="41"/>
    </location>
</feature>
<keyword evidence="3" id="KW-1185">Reference proteome</keyword>